<dbReference type="Gene3D" id="3.40.50.720">
    <property type="entry name" value="NAD(P)-binding Rossmann-like Domain"/>
    <property type="match status" value="1"/>
</dbReference>
<dbReference type="Pfam" id="PF14833">
    <property type="entry name" value="NAD_binding_11"/>
    <property type="match status" value="1"/>
</dbReference>
<sequence>MRVGFIGLGSQGAPMARRIVEGGYETTLWARRPATLEAFADTAAKIAESPAELAAASDLVCLCVVGDADVDEITSGDHGVLAAMKPGGVIAIHSTVHPNTCRDLSKQAAIKGISVIDAPVSGGGPAAAEGRLLVMVGGDAGVVERCRPVFATYADPVVHVGELGSGQTTKLLNNLLFTAHLATAASALSLARSLGVEPDRLTEVVARSSGNSFALNALGGIGGLDRLAGVAGTLLQKDVRLVVDLADGAGAHGGAVLDAADAALGLMGHPR</sequence>
<feature type="active site" evidence="4">
    <location>
        <position position="170"/>
    </location>
</feature>
<evidence type="ECO:0000256" key="1">
    <source>
        <dbReference type="ARBA" id="ARBA00009080"/>
    </source>
</evidence>
<name>A0A1A2W8K8_MYCSC</name>
<feature type="domain" description="3-hydroxyisobutyrate dehydrogenase-like NAD-binding" evidence="6">
    <location>
        <begin position="164"/>
        <end position="251"/>
    </location>
</feature>
<comment type="similarity">
    <text evidence="1">Belongs to the HIBADH-related family.</text>
</comment>
<dbReference type="GO" id="GO:0050661">
    <property type="term" value="F:NADP binding"/>
    <property type="evidence" value="ECO:0007669"/>
    <property type="project" value="InterPro"/>
</dbReference>
<reference evidence="7 8" key="1">
    <citation type="submission" date="2016-06" db="EMBL/GenBank/DDBJ databases">
        <authorList>
            <person name="Kjaerup R.B."/>
            <person name="Dalgaard T.S."/>
            <person name="Juul-Madsen H.R."/>
        </authorList>
    </citation>
    <scope>NUCLEOTIDE SEQUENCE [LARGE SCALE GENOMIC DNA]</scope>
    <source>
        <strain evidence="7 8">E2838</strain>
    </source>
</reference>
<dbReference type="InterPro" id="IPR006115">
    <property type="entry name" value="6PGDH_NADP-bd"/>
</dbReference>
<gene>
    <name evidence="7" type="ORF">A5679_07745</name>
</gene>
<dbReference type="EMBL" id="LZJY01000029">
    <property type="protein sequence ID" value="OBI09904.1"/>
    <property type="molecule type" value="Genomic_DNA"/>
</dbReference>
<protein>
    <submittedName>
        <fullName evidence="7">6-phosphogluconate dehydrogenase</fullName>
    </submittedName>
</protein>
<dbReference type="InterPro" id="IPR008927">
    <property type="entry name" value="6-PGluconate_DH-like_C_sf"/>
</dbReference>
<evidence type="ECO:0000313" key="8">
    <source>
        <dbReference type="Proteomes" id="UP000092207"/>
    </source>
</evidence>
<feature type="domain" description="6-phosphogluconate dehydrogenase NADP-binding" evidence="5">
    <location>
        <begin position="2"/>
        <end position="161"/>
    </location>
</feature>
<evidence type="ECO:0000256" key="4">
    <source>
        <dbReference type="PIRSR" id="PIRSR000103-1"/>
    </source>
</evidence>
<dbReference type="PANTHER" id="PTHR43060:SF15">
    <property type="entry name" value="3-HYDROXYISOBUTYRATE DEHYDROGENASE-LIKE 1, MITOCHONDRIAL-RELATED"/>
    <property type="match status" value="1"/>
</dbReference>
<proteinExistence type="inferred from homology"/>
<dbReference type="Gene3D" id="1.10.1040.10">
    <property type="entry name" value="N-(1-d-carboxylethyl)-l-norvaline Dehydrogenase, domain 2"/>
    <property type="match status" value="1"/>
</dbReference>
<dbReference type="GO" id="GO:0016491">
    <property type="term" value="F:oxidoreductase activity"/>
    <property type="evidence" value="ECO:0007669"/>
    <property type="project" value="UniProtKB-KW"/>
</dbReference>
<evidence type="ECO:0000259" key="6">
    <source>
        <dbReference type="Pfam" id="PF14833"/>
    </source>
</evidence>
<dbReference type="PROSITE" id="PS00895">
    <property type="entry name" value="3_HYDROXYISOBUT_DH"/>
    <property type="match status" value="1"/>
</dbReference>
<dbReference type="RefSeq" id="WP_067301213.1">
    <property type="nucleotide sequence ID" value="NZ_LZJY01000029.1"/>
</dbReference>
<dbReference type="InterPro" id="IPR029154">
    <property type="entry name" value="HIBADH-like_NADP-bd"/>
</dbReference>
<dbReference type="InterPro" id="IPR002204">
    <property type="entry name" value="3-OH-isobutyrate_DH-rel_CS"/>
</dbReference>
<dbReference type="Pfam" id="PF03446">
    <property type="entry name" value="NAD_binding_2"/>
    <property type="match status" value="1"/>
</dbReference>
<evidence type="ECO:0000256" key="2">
    <source>
        <dbReference type="ARBA" id="ARBA00023002"/>
    </source>
</evidence>
<evidence type="ECO:0000256" key="3">
    <source>
        <dbReference type="ARBA" id="ARBA00023027"/>
    </source>
</evidence>
<keyword evidence="2" id="KW-0560">Oxidoreductase</keyword>
<dbReference type="PANTHER" id="PTHR43060">
    <property type="entry name" value="3-HYDROXYISOBUTYRATE DEHYDROGENASE-LIKE 1, MITOCHONDRIAL-RELATED"/>
    <property type="match status" value="1"/>
</dbReference>
<evidence type="ECO:0000313" key="7">
    <source>
        <dbReference type="EMBL" id="OBI09904.1"/>
    </source>
</evidence>
<dbReference type="Proteomes" id="UP000092207">
    <property type="component" value="Unassembled WGS sequence"/>
</dbReference>
<dbReference type="GO" id="GO:0051287">
    <property type="term" value="F:NAD binding"/>
    <property type="evidence" value="ECO:0007669"/>
    <property type="project" value="InterPro"/>
</dbReference>
<dbReference type="GO" id="GO:0016054">
    <property type="term" value="P:organic acid catabolic process"/>
    <property type="evidence" value="ECO:0007669"/>
    <property type="project" value="UniProtKB-ARBA"/>
</dbReference>
<dbReference type="AlphaFoldDB" id="A0A1A2W8K8"/>
<dbReference type="SUPFAM" id="SSF48179">
    <property type="entry name" value="6-phosphogluconate dehydrogenase C-terminal domain-like"/>
    <property type="match status" value="1"/>
</dbReference>
<dbReference type="PIRSF" id="PIRSF000103">
    <property type="entry name" value="HIBADH"/>
    <property type="match status" value="1"/>
</dbReference>
<dbReference type="SUPFAM" id="SSF51735">
    <property type="entry name" value="NAD(P)-binding Rossmann-fold domains"/>
    <property type="match status" value="1"/>
</dbReference>
<comment type="caution">
    <text evidence="7">The sequence shown here is derived from an EMBL/GenBank/DDBJ whole genome shotgun (WGS) entry which is preliminary data.</text>
</comment>
<evidence type="ECO:0000259" key="5">
    <source>
        <dbReference type="Pfam" id="PF03446"/>
    </source>
</evidence>
<dbReference type="InterPro" id="IPR036291">
    <property type="entry name" value="NAD(P)-bd_dom_sf"/>
</dbReference>
<dbReference type="InterPro" id="IPR015815">
    <property type="entry name" value="HIBADH-related"/>
</dbReference>
<keyword evidence="3" id="KW-0520">NAD</keyword>
<organism evidence="7 8">
    <name type="scientific">Mycobacterium scrofulaceum</name>
    <dbReference type="NCBI Taxonomy" id="1783"/>
    <lineage>
        <taxon>Bacteria</taxon>
        <taxon>Bacillati</taxon>
        <taxon>Actinomycetota</taxon>
        <taxon>Actinomycetes</taxon>
        <taxon>Mycobacteriales</taxon>
        <taxon>Mycobacteriaceae</taxon>
        <taxon>Mycobacterium</taxon>
    </lineage>
</organism>
<dbReference type="InterPro" id="IPR013328">
    <property type="entry name" value="6PGD_dom2"/>
</dbReference>
<accession>A0A1A2W8K8</accession>